<dbReference type="GO" id="GO:0006357">
    <property type="term" value="P:regulation of transcription by RNA polymerase II"/>
    <property type="evidence" value="ECO:0007669"/>
    <property type="project" value="TreeGrafter"/>
</dbReference>
<dbReference type="EMBL" id="CP144089">
    <property type="protein sequence ID" value="WWD03180.1"/>
    <property type="molecule type" value="Genomic_DNA"/>
</dbReference>
<feature type="region of interest" description="Disordered" evidence="1">
    <location>
        <begin position="167"/>
        <end position="195"/>
    </location>
</feature>
<dbReference type="InterPro" id="IPR046468">
    <property type="entry name" value="Spt20-like_SEP"/>
</dbReference>
<dbReference type="PANTHER" id="PTHR13526">
    <property type="entry name" value="TRANSCRIPTION FACTOR SPT20 HOMOLOG"/>
    <property type="match status" value="1"/>
</dbReference>
<gene>
    <name evidence="3" type="ORF">V865_001227</name>
</gene>
<dbReference type="InterPro" id="IPR021950">
    <property type="entry name" value="Spt20"/>
</dbReference>
<dbReference type="KEGG" id="ker:91100031"/>
<dbReference type="Pfam" id="PF12090">
    <property type="entry name" value="Spt20_SEP"/>
    <property type="match status" value="1"/>
</dbReference>
<dbReference type="RefSeq" id="XP_066081147.1">
    <property type="nucleotide sequence ID" value="XM_066225050.1"/>
</dbReference>
<feature type="compositionally biased region" description="Polar residues" evidence="1">
    <location>
        <begin position="167"/>
        <end position="185"/>
    </location>
</feature>
<dbReference type="GeneID" id="91100031"/>
<name>A0AAX4KC42_9TREE</name>
<evidence type="ECO:0000313" key="4">
    <source>
        <dbReference type="Proteomes" id="UP001358614"/>
    </source>
</evidence>
<proteinExistence type="predicted"/>
<sequence>MASASGYNHHRFARAVLKKSRKWEPSLTVQLHHNYWRFESSPINFQYDGEMKPFLLALRSQVIPSSLIRSLYNIYPTISFVDGCLVVEIQDFRRSPETRSRVVMRPAAETLAQTIDVISERKGQVLDEGMGLELESRIIAATSPPLYLGTSILATRNATLALALTSPANPDLSSDGTVRSSSSPTGDGAGNDSKSTLDKMRKLLRAGINDRSTSSGGTPFQANWVVLRAKEQFERLKMQREIEAREAANRPPQGTSNGNDPSGMLQNGGEGMGIGAEGMGNGETTGEKKKVKKKRPPPQAEEQEDEGIKEVKKPKKKKKLNNTTTVADAEATKNEETTAAPTKKKKNANAQKDTNAAQNEAPPPAKKKVQKKKKDDGEKAKNDGTAGESGAGAGVGGAG</sequence>
<dbReference type="AlphaFoldDB" id="A0AAX4KC42"/>
<dbReference type="GO" id="GO:0000124">
    <property type="term" value="C:SAGA complex"/>
    <property type="evidence" value="ECO:0007669"/>
    <property type="project" value="InterPro"/>
</dbReference>
<feature type="domain" description="Spt20-like SEP" evidence="2">
    <location>
        <begin position="23"/>
        <end position="156"/>
    </location>
</feature>
<evidence type="ECO:0000259" key="2">
    <source>
        <dbReference type="Pfam" id="PF12090"/>
    </source>
</evidence>
<dbReference type="GO" id="GO:0003712">
    <property type="term" value="F:transcription coregulator activity"/>
    <property type="evidence" value="ECO:0007669"/>
    <property type="project" value="InterPro"/>
</dbReference>
<feature type="region of interest" description="Disordered" evidence="1">
    <location>
        <begin position="244"/>
        <end position="399"/>
    </location>
</feature>
<keyword evidence="4" id="KW-1185">Reference proteome</keyword>
<evidence type="ECO:0000313" key="3">
    <source>
        <dbReference type="EMBL" id="WWD03180.1"/>
    </source>
</evidence>
<evidence type="ECO:0000256" key="1">
    <source>
        <dbReference type="SAM" id="MobiDB-lite"/>
    </source>
</evidence>
<feature type="compositionally biased region" description="Low complexity" evidence="1">
    <location>
        <begin position="348"/>
        <end position="359"/>
    </location>
</feature>
<protein>
    <recommendedName>
        <fullName evidence="2">Spt20-like SEP domain-containing protein</fullName>
    </recommendedName>
</protein>
<feature type="compositionally biased region" description="Basic and acidic residues" evidence="1">
    <location>
        <begin position="373"/>
        <end position="382"/>
    </location>
</feature>
<reference evidence="3 4" key="1">
    <citation type="submission" date="2024-01" db="EMBL/GenBank/DDBJ databases">
        <title>Comparative genomics of Cryptococcus and Kwoniella reveals pathogenesis evolution and contrasting modes of karyotype evolution via chromosome fusion or intercentromeric recombination.</title>
        <authorList>
            <person name="Coelho M.A."/>
            <person name="David-Palma M."/>
            <person name="Shea T."/>
            <person name="Bowers K."/>
            <person name="McGinley-Smith S."/>
            <person name="Mohammad A.W."/>
            <person name="Gnirke A."/>
            <person name="Yurkov A.M."/>
            <person name="Nowrousian M."/>
            <person name="Sun S."/>
            <person name="Cuomo C.A."/>
            <person name="Heitman J."/>
        </authorList>
    </citation>
    <scope>NUCLEOTIDE SEQUENCE [LARGE SCALE GENOMIC DNA]</scope>
    <source>
        <strain evidence="3 4">PYCC6329</strain>
    </source>
</reference>
<organism evidence="3 4">
    <name type="scientific">Kwoniella europaea PYCC6329</name>
    <dbReference type="NCBI Taxonomy" id="1423913"/>
    <lineage>
        <taxon>Eukaryota</taxon>
        <taxon>Fungi</taxon>
        <taxon>Dikarya</taxon>
        <taxon>Basidiomycota</taxon>
        <taxon>Agaricomycotina</taxon>
        <taxon>Tremellomycetes</taxon>
        <taxon>Tremellales</taxon>
        <taxon>Cryptococcaceae</taxon>
        <taxon>Kwoniella</taxon>
    </lineage>
</organism>
<dbReference type="PANTHER" id="PTHR13526:SF8">
    <property type="entry name" value="TRANSCRIPTION FACTOR SPT20 HOMOLOG"/>
    <property type="match status" value="1"/>
</dbReference>
<feature type="compositionally biased region" description="Gly residues" evidence="1">
    <location>
        <begin position="266"/>
        <end position="283"/>
    </location>
</feature>
<accession>A0AAX4KC42</accession>
<dbReference type="Proteomes" id="UP001358614">
    <property type="component" value="Chromosome 1"/>
</dbReference>
<feature type="compositionally biased region" description="Gly residues" evidence="1">
    <location>
        <begin position="387"/>
        <end position="399"/>
    </location>
</feature>